<dbReference type="HOGENOM" id="CLU_260334_0_0_1"/>
<gene>
    <name evidence="2" type="ORF">CNAG_06178</name>
</gene>
<feature type="compositionally biased region" description="Pro residues" evidence="1">
    <location>
        <begin position="238"/>
        <end position="252"/>
    </location>
</feature>
<accession>J9W2R1</accession>
<keyword evidence="3" id="KW-1185">Reference proteome</keyword>
<feature type="compositionally biased region" description="Polar residues" evidence="1">
    <location>
        <begin position="1025"/>
        <end position="1036"/>
    </location>
</feature>
<dbReference type="Proteomes" id="UP000010091">
    <property type="component" value="Chromosome 12"/>
</dbReference>
<feature type="compositionally biased region" description="Low complexity" evidence="1">
    <location>
        <begin position="716"/>
        <end position="730"/>
    </location>
</feature>
<feature type="compositionally biased region" description="Acidic residues" evidence="1">
    <location>
        <begin position="889"/>
        <end position="900"/>
    </location>
</feature>
<feature type="compositionally biased region" description="Pro residues" evidence="1">
    <location>
        <begin position="16"/>
        <end position="25"/>
    </location>
</feature>
<feature type="region of interest" description="Disordered" evidence="1">
    <location>
        <begin position="417"/>
        <end position="507"/>
    </location>
</feature>
<sequence>MNKHPGKQYPHAAQGPAPPLPPGQPPAQQQHQNPYGQTPEQAAAHAAAWAAYYQSQGITQQAYSAPATPAQPPAAGTPTVSNPYANYGYGAGAQHNKPQPVAGPSQPYRPPPNTQAYATAATQPSLGYGQQQYQAYPARPQSGARPPHQVAPVAGAPPAAAAAPAGQQAYAWGQAQPQVPMQQQQQQQQQQPGFRPQPVAQQPYPAYQQQYYSPAAQQPYTPPPQQSPYRPNINANPSPSPMQPPAPTPFRPPAQQNRPPRPPMSNPQAGGPPSGPGGGFPPAKRPRFDAPPGPAGNRMNNRPPISNNNNMNAANSMQAGGPKQGPGPSQGQPFGNRNVSGRGPHNQFHGHGQNAAAAAAASVRPPIHLGNGGPPPVAFNAGPSGPAAMGLGPGAGAGVGAGMVRPALPAGGMAAPMRGHPARGRGAPNAPRGPANMRRNANANAANGNDVSSTFSASSSAGNLPGFNQGGGGGGGGGFKGNKAFEKAQAKKRNQGGKEKDNKEVKPTMTDFRIVGVKFGSGQDVWEWGIVDGKVPDVVGAGVAEGENENQLQAQAQAQTETHDGLVKVEEEETEPASVSASAPIPASQANQSPEEKVAIKQEPGSLDPSPAVEGEGEGVTARSVTGTETEEVEEKDKVKDEEKEGKDEKEQEKEKEKRGEKRKAKSPDAEDEHSAKRTAAYLLAHKKSNLASNPPSLTNQVPTPGSGSGPGSGGNTTSTSAFGAGATGAATATTTTTAGTNAAGSNALSKFESNSNRFRIYFNSPPELDRTPKVRGNAGNKRWRRDSSVATSVMAGGVGGGEKVVEGEGKEQGQGQGQKQGQKVESRTEQQGQEQSERAQGEPVEGEAASSSTKPNAETETETQQDVAVSGPTFDASVSAATRVPVEGEAETNEQDQDQVEQAIEGQLSFAGEGEGEAEGEGEELLGYHQPEQVQESGAQETVEAEIEQGDVSMRTDPGGLDAFLQDPLDDQVPADGEAETLVENDAAADDNMVPEEGEGNVVEQQNGQDAEEDEAAPVAADKVQSTDAPTTGEEQPSAAVITTPDIPNPAEPDIASEGASATPASTKEKKVADDSAEAIAAALAASASNTASAYKTRARRHSSVSTTSEHPRAHGSTTTTTTTNINTNYKGGAPQSKEGQPSWNRLSILWEDSRRRMCFDVDVVDKVRIWRKEGKIEVELKMPETSEQEEGTEARLPKGVLMELWNKNEDRFVPYSIPDASSLNSPTESDPTVPPFHLLSPNLSLDKKPLTVTVYLNQKNPLSEPKWLRTNTADAWLFESFESRKGVDAGWRGKLEVVDPDPAPTLQSILDNWASNSSLGTPSSRRAFIADLSSSPNDLLEILLRLARGERNPTLGTSTVPSFGPLATLIRPDSPFASHQTHVSLAILAMYRLTTDYAAKAGESLEVVEEKVGDIIRTLPTVLVGKSLDGLFKEWQGGDGR</sequence>
<feature type="compositionally biased region" description="Basic and acidic residues" evidence="1">
    <location>
        <begin position="635"/>
        <end position="676"/>
    </location>
</feature>
<feature type="region of interest" description="Disordered" evidence="1">
    <location>
        <begin position="541"/>
        <end position="730"/>
    </location>
</feature>
<feature type="compositionally biased region" description="Polar residues" evidence="1">
    <location>
        <begin position="114"/>
        <end position="125"/>
    </location>
</feature>
<evidence type="ECO:0000256" key="1">
    <source>
        <dbReference type="SAM" id="MobiDB-lite"/>
    </source>
</evidence>
<evidence type="ECO:0000313" key="3">
    <source>
        <dbReference type="Proteomes" id="UP000010091"/>
    </source>
</evidence>
<feature type="compositionally biased region" description="Low complexity" evidence="1">
    <location>
        <begin position="62"/>
        <end position="79"/>
    </location>
</feature>
<feature type="compositionally biased region" description="Low complexity" evidence="1">
    <location>
        <begin position="417"/>
        <end position="467"/>
    </location>
</feature>
<feature type="compositionally biased region" description="Polar residues" evidence="1">
    <location>
        <begin position="690"/>
        <end position="702"/>
    </location>
</feature>
<feature type="region of interest" description="Disordered" evidence="1">
    <location>
        <begin position="737"/>
        <end position="756"/>
    </location>
</feature>
<feature type="compositionally biased region" description="Low complexity" evidence="1">
    <location>
        <begin position="1119"/>
        <end position="1130"/>
    </location>
</feature>
<feature type="compositionally biased region" description="Low complexity" evidence="1">
    <location>
        <begin position="737"/>
        <end position="748"/>
    </location>
</feature>
<evidence type="ECO:0000313" key="2">
    <source>
        <dbReference type="EMBL" id="AFR98405.2"/>
    </source>
</evidence>
<feature type="region of interest" description="Disordered" evidence="1">
    <location>
        <begin position="62"/>
        <end position="378"/>
    </location>
</feature>
<proteinExistence type="predicted"/>
<dbReference type="GeneID" id="23889409"/>
<feature type="region of interest" description="Disordered" evidence="1">
    <location>
        <begin position="762"/>
        <end position="1076"/>
    </location>
</feature>
<dbReference type="OrthoDB" id="431557at2759"/>
<feature type="compositionally biased region" description="Low complexity" evidence="1">
    <location>
        <begin position="297"/>
        <end position="335"/>
    </location>
</feature>
<protein>
    <submittedName>
        <fullName evidence="2">Uncharacterized protein</fullName>
    </submittedName>
</protein>
<feature type="compositionally biased region" description="Polar residues" evidence="1">
    <location>
        <begin position="850"/>
        <end position="868"/>
    </location>
</feature>
<dbReference type="EMBL" id="CP003831">
    <property type="protein sequence ID" value="AFR98405.2"/>
    <property type="molecule type" value="Genomic_DNA"/>
</dbReference>
<feature type="compositionally biased region" description="Low complexity" evidence="1">
    <location>
        <begin position="549"/>
        <end position="560"/>
    </location>
</feature>
<feature type="compositionally biased region" description="Low complexity" evidence="1">
    <location>
        <begin position="576"/>
        <end position="593"/>
    </location>
</feature>
<feature type="compositionally biased region" description="Acidic residues" evidence="1">
    <location>
        <begin position="978"/>
        <end position="1000"/>
    </location>
</feature>
<dbReference type="RefSeq" id="XP_012053034.1">
    <property type="nucleotide sequence ID" value="XM_012197644.1"/>
</dbReference>
<feature type="region of interest" description="Disordered" evidence="1">
    <location>
        <begin position="1088"/>
        <end position="1143"/>
    </location>
</feature>
<reference evidence="2 3" key="1">
    <citation type="journal article" date="2014" name="PLoS Genet.">
        <title>Analysis of the genome and transcriptome of Cryptococcus neoformans var. grubii reveals complex RNA expression and microevolution leading to virulence attenuation.</title>
        <authorList>
            <person name="Janbon G."/>
            <person name="Ormerod K.L."/>
            <person name="Paulet D."/>
            <person name="Byrnes E.J.III."/>
            <person name="Yadav V."/>
            <person name="Chatterjee G."/>
            <person name="Mullapudi N."/>
            <person name="Hon C.C."/>
            <person name="Billmyre R.B."/>
            <person name="Brunel F."/>
            <person name="Bahn Y.S."/>
            <person name="Chen W."/>
            <person name="Chen Y."/>
            <person name="Chow E.W."/>
            <person name="Coppee J.Y."/>
            <person name="Floyd-Averette A."/>
            <person name="Gaillardin C."/>
            <person name="Gerik K.J."/>
            <person name="Goldberg J."/>
            <person name="Gonzalez-Hilarion S."/>
            <person name="Gujja S."/>
            <person name="Hamlin J.L."/>
            <person name="Hsueh Y.P."/>
            <person name="Ianiri G."/>
            <person name="Jones S."/>
            <person name="Kodira C.D."/>
            <person name="Kozubowski L."/>
            <person name="Lam W."/>
            <person name="Marra M."/>
            <person name="Mesner L.D."/>
            <person name="Mieczkowski P.A."/>
            <person name="Moyrand F."/>
            <person name="Nielsen K."/>
            <person name="Proux C."/>
            <person name="Rossignol T."/>
            <person name="Schein J.E."/>
            <person name="Sun S."/>
            <person name="Wollschlaeger C."/>
            <person name="Wood I.A."/>
            <person name="Zeng Q."/>
            <person name="Neuveglise C."/>
            <person name="Newlon C.S."/>
            <person name="Perfect J.R."/>
            <person name="Lodge J.K."/>
            <person name="Idnurm A."/>
            <person name="Stajich J.E."/>
            <person name="Kronstad J.W."/>
            <person name="Sanyal K."/>
            <person name="Heitman J."/>
            <person name="Fraser J.A."/>
            <person name="Cuomo C.A."/>
            <person name="Dietrich F.S."/>
        </authorList>
    </citation>
    <scope>NUCLEOTIDE SEQUENCE [LARGE SCALE GENOMIC DNA]</scope>
    <source>
        <strain evidence="3">H99 / ATCC 208821 / CBS 10515 / FGSC 9487</strain>
    </source>
</reference>
<dbReference type="VEuPathDB" id="FungiDB:CNAG_06178"/>
<feature type="compositionally biased region" description="Acidic residues" evidence="1">
    <location>
        <begin position="915"/>
        <end position="925"/>
    </location>
</feature>
<name>J9W2R1_CRYN9</name>
<feature type="region of interest" description="Disordered" evidence="1">
    <location>
        <begin position="1"/>
        <end position="47"/>
    </location>
</feature>
<feature type="compositionally biased region" description="Gly residues" evidence="1">
    <location>
        <begin position="468"/>
        <end position="480"/>
    </location>
</feature>
<organism evidence="2 3">
    <name type="scientific">Cryptococcus neoformans (strain H99 / ATCC 208821 / CBS 10515 / FGSC 9487)</name>
    <name type="common">Cryptococcus neoformans var. grubii serotype A</name>
    <dbReference type="NCBI Taxonomy" id="235443"/>
    <lineage>
        <taxon>Eukaryota</taxon>
        <taxon>Fungi</taxon>
        <taxon>Dikarya</taxon>
        <taxon>Basidiomycota</taxon>
        <taxon>Agaricomycotina</taxon>
        <taxon>Tremellomycetes</taxon>
        <taxon>Tremellales</taxon>
        <taxon>Cryptococcaceae</taxon>
        <taxon>Cryptococcus</taxon>
        <taxon>Cryptococcus neoformans species complex</taxon>
    </lineage>
</organism>
<feature type="compositionally biased region" description="Basic and acidic residues" evidence="1">
    <location>
        <begin position="496"/>
        <end position="506"/>
    </location>
</feature>
<dbReference type="KEGG" id="cng:CNAG_06178"/>
<feature type="compositionally biased region" description="Low complexity" evidence="1">
    <location>
        <begin position="127"/>
        <end position="219"/>
    </location>
</feature>